<dbReference type="InterPro" id="IPR015854">
    <property type="entry name" value="ABC_transpr_LolD-like"/>
</dbReference>
<dbReference type="Gene3D" id="3.40.50.300">
    <property type="entry name" value="P-loop containing nucleotide triphosphate hydrolases"/>
    <property type="match status" value="1"/>
</dbReference>
<gene>
    <name evidence="4" type="ORF">H9870_02340</name>
</gene>
<keyword evidence="2 4" id="KW-0067">ATP-binding</keyword>
<organism evidence="4 5">
    <name type="scientific">Candidatus Corynebacterium avicola</name>
    <dbReference type="NCBI Taxonomy" id="2838527"/>
    <lineage>
        <taxon>Bacteria</taxon>
        <taxon>Bacillati</taxon>
        <taxon>Actinomycetota</taxon>
        <taxon>Actinomycetes</taxon>
        <taxon>Mycobacteriales</taxon>
        <taxon>Corynebacteriaceae</taxon>
        <taxon>Corynebacterium</taxon>
    </lineage>
</organism>
<proteinExistence type="predicted"/>
<dbReference type="Proteomes" id="UP000824190">
    <property type="component" value="Unassembled WGS sequence"/>
</dbReference>
<dbReference type="PROSITE" id="PS50893">
    <property type="entry name" value="ABC_TRANSPORTER_2"/>
    <property type="match status" value="1"/>
</dbReference>
<keyword evidence="1" id="KW-0547">Nucleotide-binding</keyword>
<feature type="domain" description="ABC transporter" evidence="3">
    <location>
        <begin position="9"/>
        <end position="210"/>
    </location>
</feature>
<dbReference type="GO" id="GO:0022857">
    <property type="term" value="F:transmembrane transporter activity"/>
    <property type="evidence" value="ECO:0007669"/>
    <property type="project" value="TreeGrafter"/>
</dbReference>
<protein>
    <submittedName>
        <fullName evidence="4">ATP-binding cassette domain-containing protein</fullName>
    </submittedName>
</protein>
<dbReference type="EMBL" id="DXGC01000020">
    <property type="protein sequence ID" value="HIW90488.1"/>
    <property type="molecule type" value="Genomic_DNA"/>
</dbReference>
<dbReference type="InterPro" id="IPR027417">
    <property type="entry name" value="P-loop_NTPase"/>
</dbReference>
<dbReference type="InterPro" id="IPR003593">
    <property type="entry name" value="AAA+_ATPase"/>
</dbReference>
<dbReference type="PROSITE" id="PS00211">
    <property type="entry name" value="ABC_TRANSPORTER_1"/>
    <property type="match status" value="1"/>
</dbReference>
<accession>A0A9D1RNU6</accession>
<evidence type="ECO:0000313" key="5">
    <source>
        <dbReference type="Proteomes" id="UP000824190"/>
    </source>
</evidence>
<dbReference type="GO" id="GO:0005524">
    <property type="term" value="F:ATP binding"/>
    <property type="evidence" value="ECO:0007669"/>
    <property type="project" value="UniProtKB-KW"/>
</dbReference>
<evidence type="ECO:0000313" key="4">
    <source>
        <dbReference type="EMBL" id="HIW90488.1"/>
    </source>
</evidence>
<dbReference type="PANTHER" id="PTHR24220:SF685">
    <property type="entry name" value="ABC TRANSPORTER RELATED"/>
    <property type="match status" value="1"/>
</dbReference>
<name>A0A9D1RNU6_9CORY</name>
<sequence length="211" mass="22593">MNTPQSPSLICTELTKRFGSTTVIDNVSLALPAGQVTALVGPSGAGKTTLLNLLSGLEKPSRGTVSAPSRSERGFIFQDYNLLEAMTAADNALVSARLLGRRVPRRWVRELFDDLGLHGLERRLPHQLSGGQQQRVTIARVLLADVPYIFADEPTGALDPQSTEVVLTHLRQAADAGAVVVLVTHQDETLHIADRVLTVGGGAVREAAHVH</sequence>
<dbReference type="Pfam" id="PF00005">
    <property type="entry name" value="ABC_tran"/>
    <property type="match status" value="1"/>
</dbReference>
<evidence type="ECO:0000256" key="1">
    <source>
        <dbReference type="ARBA" id="ARBA00022741"/>
    </source>
</evidence>
<reference evidence="4" key="1">
    <citation type="journal article" date="2021" name="PeerJ">
        <title>Extensive microbial diversity within the chicken gut microbiome revealed by metagenomics and culture.</title>
        <authorList>
            <person name="Gilroy R."/>
            <person name="Ravi A."/>
            <person name="Getino M."/>
            <person name="Pursley I."/>
            <person name="Horton D.L."/>
            <person name="Alikhan N.F."/>
            <person name="Baker D."/>
            <person name="Gharbi K."/>
            <person name="Hall N."/>
            <person name="Watson M."/>
            <person name="Adriaenssens E.M."/>
            <person name="Foster-Nyarko E."/>
            <person name="Jarju S."/>
            <person name="Secka A."/>
            <person name="Antonio M."/>
            <person name="Oren A."/>
            <person name="Chaudhuri R.R."/>
            <person name="La Ragione R."/>
            <person name="Hildebrand F."/>
            <person name="Pallen M.J."/>
        </authorList>
    </citation>
    <scope>NUCLEOTIDE SEQUENCE</scope>
    <source>
        <strain evidence="4">CHK32-1732</strain>
    </source>
</reference>
<dbReference type="InterPro" id="IPR003439">
    <property type="entry name" value="ABC_transporter-like_ATP-bd"/>
</dbReference>
<dbReference type="SMART" id="SM00382">
    <property type="entry name" value="AAA"/>
    <property type="match status" value="1"/>
</dbReference>
<dbReference type="AlphaFoldDB" id="A0A9D1RNU6"/>
<evidence type="ECO:0000259" key="3">
    <source>
        <dbReference type="PROSITE" id="PS50893"/>
    </source>
</evidence>
<dbReference type="GO" id="GO:0016887">
    <property type="term" value="F:ATP hydrolysis activity"/>
    <property type="evidence" value="ECO:0007669"/>
    <property type="project" value="InterPro"/>
</dbReference>
<reference evidence="4" key="2">
    <citation type="submission" date="2021-04" db="EMBL/GenBank/DDBJ databases">
        <authorList>
            <person name="Gilroy R."/>
        </authorList>
    </citation>
    <scope>NUCLEOTIDE SEQUENCE</scope>
    <source>
        <strain evidence="4">CHK32-1732</strain>
    </source>
</reference>
<comment type="caution">
    <text evidence="4">The sequence shown here is derived from an EMBL/GenBank/DDBJ whole genome shotgun (WGS) entry which is preliminary data.</text>
</comment>
<dbReference type="InterPro" id="IPR017871">
    <property type="entry name" value="ABC_transporter-like_CS"/>
</dbReference>
<dbReference type="PANTHER" id="PTHR24220">
    <property type="entry name" value="IMPORT ATP-BINDING PROTEIN"/>
    <property type="match status" value="1"/>
</dbReference>
<evidence type="ECO:0000256" key="2">
    <source>
        <dbReference type="ARBA" id="ARBA00022840"/>
    </source>
</evidence>
<dbReference type="GO" id="GO:0005886">
    <property type="term" value="C:plasma membrane"/>
    <property type="evidence" value="ECO:0007669"/>
    <property type="project" value="TreeGrafter"/>
</dbReference>
<dbReference type="SUPFAM" id="SSF52540">
    <property type="entry name" value="P-loop containing nucleoside triphosphate hydrolases"/>
    <property type="match status" value="1"/>
</dbReference>